<proteinExistence type="predicted"/>
<evidence type="ECO:0000313" key="1">
    <source>
        <dbReference type="EMBL" id="KUM48804.1"/>
    </source>
</evidence>
<keyword evidence="1" id="KW-0496">Mitochondrion</keyword>
<accession>A0A101M0R2</accession>
<sequence length="71" mass="8477">MEIQYPVQQSTSVRRMETEYTVHANTTYRADRDLQPYNILDWLLDWFNIPPYELHSRPGPRAVSLYCTTAR</sequence>
<name>A0A101M0R2_PICGL</name>
<dbReference type="EMBL" id="LKAM01000004">
    <property type="protein sequence ID" value="KUM48804.1"/>
    <property type="molecule type" value="Genomic_DNA"/>
</dbReference>
<protein>
    <submittedName>
        <fullName evidence="1">Uncharacterized protein</fullName>
    </submittedName>
</protein>
<geneLocation type="mitochondrion" evidence="1"/>
<organism evidence="1">
    <name type="scientific">Picea glauca</name>
    <name type="common">White spruce</name>
    <name type="synonym">Pinus glauca</name>
    <dbReference type="NCBI Taxonomy" id="3330"/>
    <lineage>
        <taxon>Eukaryota</taxon>
        <taxon>Viridiplantae</taxon>
        <taxon>Streptophyta</taxon>
        <taxon>Embryophyta</taxon>
        <taxon>Tracheophyta</taxon>
        <taxon>Spermatophyta</taxon>
        <taxon>Pinopsida</taxon>
        <taxon>Pinidae</taxon>
        <taxon>Conifers I</taxon>
        <taxon>Pinales</taxon>
        <taxon>Pinaceae</taxon>
        <taxon>Picea</taxon>
    </lineage>
</organism>
<gene>
    <name evidence="1" type="ORF">ABT39_MTgene4140</name>
</gene>
<comment type="caution">
    <text evidence="1">The sequence shown here is derived from an EMBL/GenBank/DDBJ whole genome shotgun (WGS) entry which is preliminary data.</text>
</comment>
<dbReference type="AlphaFoldDB" id="A0A101M0R2"/>
<reference evidence="1" key="1">
    <citation type="journal article" date="2015" name="Genome Biol. Evol.">
        <title>Organellar Genomes of White Spruce (Picea glauca): Assembly and Annotation.</title>
        <authorList>
            <person name="Jackman S.D."/>
            <person name="Warren R.L."/>
            <person name="Gibb E.A."/>
            <person name="Vandervalk B.P."/>
            <person name="Mohamadi H."/>
            <person name="Chu J."/>
            <person name="Raymond A."/>
            <person name="Pleasance S."/>
            <person name="Coope R."/>
            <person name="Wildung M.R."/>
            <person name="Ritland C.E."/>
            <person name="Bousquet J."/>
            <person name="Jones S.J."/>
            <person name="Bohlmann J."/>
            <person name="Birol I."/>
        </authorList>
    </citation>
    <scope>NUCLEOTIDE SEQUENCE [LARGE SCALE GENOMIC DNA]</scope>
    <source>
        <tissue evidence="1">Flushing bud</tissue>
    </source>
</reference>